<protein>
    <submittedName>
        <fullName evidence="2">Uncharacterized protein</fullName>
    </submittedName>
</protein>
<dbReference type="RefSeq" id="WP_006952718.1">
    <property type="nucleotide sequence ID" value="NZ_JH594522.1"/>
</dbReference>
<keyword evidence="3" id="KW-1185">Reference proteome</keyword>
<dbReference type="AlphaFoldDB" id="H1Q332"/>
<dbReference type="STRING" id="883158.HMPREF9140_01320"/>
<dbReference type="Proteomes" id="UP000016023">
    <property type="component" value="Unassembled WGS sequence"/>
</dbReference>
<reference evidence="2 3" key="1">
    <citation type="submission" date="2011-12" db="EMBL/GenBank/DDBJ databases">
        <title>The Genome Sequence of Prevotella micans F0438.</title>
        <authorList>
            <consortium name="The Broad Institute Genome Sequencing Platform"/>
            <person name="Earl A."/>
            <person name="Ward D."/>
            <person name="Feldgarden M."/>
            <person name="Gevers D."/>
            <person name="Izard J."/>
            <person name="Baranova O.V."/>
            <person name="Blanton J.M."/>
            <person name="Wade W.G."/>
            <person name="Dewhirst F.E."/>
            <person name="Young S.K."/>
            <person name="Zeng Q."/>
            <person name="Gargeya S."/>
            <person name="Fitzgerald M."/>
            <person name="Haas B."/>
            <person name="Abouelleil A."/>
            <person name="Alvarado L."/>
            <person name="Arachchi H.M."/>
            <person name="Berlin A."/>
            <person name="Chapman S.B."/>
            <person name="Gearin G."/>
            <person name="Goldberg J."/>
            <person name="Griggs A."/>
            <person name="Gujja S."/>
            <person name="Hansen M."/>
            <person name="Heiman D."/>
            <person name="Howarth C."/>
            <person name="Larimer J."/>
            <person name="Lui A."/>
            <person name="MacDonald P.J.P."/>
            <person name="McCowen C."/>
            <person name="Montmayeur A."/>
            <person name="Murphy C."/>
            <person name="Neiman D."/>
            <person name="Pearson M."/>
            <person name="Priest M."/>
            <person name="Roberts A."/>
            <person name="Saif S."/>
            <person name="Shea T."/>
            <person name="Sisk P."/>
            <person name="Stolte C."/>
            <person name="Sykes S."/>
            <person name="Wortman J."/>
            <person name="Nusbaum C."/>
            <person name="Birren B."/>
        </authorList>
    </citation>
    <scope>NUCLEOTIDE SEQUENCE [LARGE SCALE GENOMIC DNA]</scope>
    <source>
        <strain evidence="2 3">F0438</strain>
    </source>
</reference>
<gene>
    <name evidence="2" type="ORF">HMPREF9140_01320</name>
</gene>
<proteinExistence type="predicted"/>
<name>H1Q332_9BACT</name>
<evidence type="ECO:0000256" key="1">
    <source>
        <dbReference type="SAM" id="MobiDB-lite"/>
    </source>
</evidence>
<sequence length="815" mass="93341">MNSRKVYCLSLLFLLIFIPVGKVSAQVMHITGNIYKTMKGLDGGHDNRMPLSVPVYVFDNKSEANRQANVFRSKNKGLGEEVKITSNATVNPDYDGHFETEVSAKGALLIINDNEVKVVPITSALTYEIVFSDAAKSILLANTTVIGKQQGVNILEMKPIDDGPNLHWDVTIRLPEWYTSDHSRLIFQPMAIDCQTEDTIQYLEPLVYEGKSYHRNQIRRKSFDYDRNDSLHSYYISDKPTTDSAFIFRWQTTYLKPDPARSYKWGSILRIADYTHVYFNDNSRSGTCNTRKPWKFLDVSMAKKEIELTPQYYEQARAQLREVPRNLQLTFIVGKDELTPDSSNQVNLDRLIGELRSFGRSLMNFTVQGTASPEGNVTLNTKLATSRAKKALSIIGSQISSAGLEVKEPLVYTWFDVADSLADRGLVTESGILRDFATNNNAAGIREMQMTPAVQEILNNQRLMRCTYTLRQNKILSPDEALWAYYNASDYLEGGTSAFSNGDYYNLFRSIKDSTELRKLTYRAWRENKGKRTMKYSPFAAYLANRMACYAIDDDSIDLSILAPFIDMKSGLEISRPISFDNSYYYMVNRRELVANQAIMYFKSMRLGEAYHLAAKLPNTDSYRDIKMFTDLEVLFFKQGKTPQEQRRAEEALRYVMNSNLENNVILSFELASELGKTYDDIEPLVDSLPDTNPKKWYIKAVIEADKPEVSDADFMELATKYGADVALRMTDNSNPAFLAYFQHCFDMRPQYRKFYETDANISDECRKKYPYDEKKADQYRQKFIDLMVAAGKMEAPKSEVDDMNDTSKEKEISE</sequence>
<evidence type="ECO:0000313" key="2">
    <source>
        <dbReference type="EMBL" id="EHO69630.1"/>
    </source>
</evidence>
<dbReference type="EMBL" id="AGWK01000036">
    <property type="protein sequence ID" value="EHO69630.1"/>
    <property type="molecule type" value="Genomic_DNA"/>
</dbReference>
<accession>H1Q332</accession>
<feature type="region of interest" description="Disordered" evidence="1">
    <location>
        <begin position="796"/>
        <end position="815"/>
    </location>
</feature>
<evidence type="ECO:0000313" key="3">
    <source>
        <dbReference type="Proteomes" id="UP000016023"/>
    </source>
</evidence>
<dbReference type="PATRIC" id="fig|883158.3.peg.1323"/>
<organism evidence="2 3">
    <name type="scientific">Prevotella micans F0438</name>
    <dbReference type="NCBI Taxonomy" id="883158"/>
    <lineage>
        <taxon>Bacteria</taxon>
        <taxon>Pseudomonadati</taxon>
        <taxon>Bacteroidota</taxon>
        <taxon>Bacteroidia</taxon>
        <taxon>Bacteroidales</taxon>
        <taxon>Prevotellaceae</taxon>
        <taxon>Prevotella</taxon>
    </lineage>
</organism>
<dbReference type="HOGENOM" id="CLU_325672_0_0_10"/>
<dbReference type="eggNOG" id="ENOG5033UZ0">
    <property type="taxonomic scope" value="Bacteria"/>
</dbReference>
<comment type="caution">
    <text evidence="2">The sequence shown here is derived from an EMBL/GenBank/DDBJ whole genome shotgun (WGS) entry which is preliminary data.</text>
</comment>